<evidence type="ECO:0000313" key="1">
    <source>
        <dbReference type="EMBL" id="TVO53852.1"/>
    </source>
</evidence>
<accession>A0A557QLS3</accession>
<evidence type="ECO:0000313" key="2">
    <source>
        <dbReference type="Proteomes" id="UP000319502"/>
    </source>
</evidence>
<sequence length="314" mass="34289">MATQSPIPVNPQLTAVALAYRNQNLIQDLVLPRVDAHDEFFWHKHQKDAAFSVPDTKLGRKSEANEVEFTATRMDDSTQDYGLKDKVPLSDMRKAEGTNIDPLATATENLTRLVTLDRERRVAGMVFNAANYATGNKVVLSGTSQWSDYSNSNPLSAILTKMDGMIMRPNALTIGQAVWTILRQHPKIVEAVKGTGAGSDAQGMISREQLAALLEIDNIYVGQAFINGAKKGQAMTLSRTWGKHCALIYQEPVSSTANATTFGFTAQSGDGLRVRSWFDEKVGSDGAEVVQVVDTVKEVITADDLGYFFENAVA</sequence>
<dbReference type="Proteomes" id="UP000319502">
    <property type="component" value="Unassembled WGS sequence"/>
</dbReference>
<keyword evidence="2" id="KW-1185">Reference proteome</keyword>
<gene>
    <name evidence="1" type="ORF">FHP91_13730</name>
</gene>
<dbReference type="OrthoDB" id="572526at2"/>
<dbReference type="InterPro" id="IPR053738">
    <property type="entry name" value="Lambda_capsid_assembly"/>
</dbReference>
<dbReference type="RefSeq" id="WP_144310141.1">
    <property type="nucleotide sequence ID" value="NZ_VMNK01000014.1"/>
</dbReference>
<proteinExistence type="predicted"/>
<reference evidence="1 2" key="1">
    <citation type="submission" date="2019-07" db="EMBL/GenBank/DDBJ databases">
        <title>The pathways for chlorine oxyanion respiration interact through the shared metabolite chlorate.</title>
        <authorList>
            <person name="Barnum T.P."/>
            <person name="Cheng Y."/>
            <person name="Hill K.A."/>
            <person name="Lucas L.N."/>
            <person name="Carlson H.K."/>
            <person name="Coates J.D."/>
        </authorList>
    </citation>
    <scope>NUCLEOTIDE SEQUENCE [LARGE SCALE GENOMIC DNA]</scope>
    <source>
        <strain evidence="1 2">SFB-3</strain>
    </source>
</reference>
<protein>
    <submittedName>
        <fullName evidence="1">Phage capsid protein</fullName>
    </submittedName>
</protein>
<comment type="caution">
    <text evidence="1">The sequence shown here is derived from an EMBL/GenBank/DDBJ whole genome shotgun (WGS) entry which is preliminary data.</text>
</comment>
<dbReference type="EMBL" id="VMNK01000014">
    <property type="protein sequence ID" value="TVO53852.1"/>
    <property type="molecule type" value="Genomic_DNA"/>
</dbReference>
<organism evidence="1 2">
    <name type="scientific">Denitromonas halophila</name>
    <dbReference type="NCBI Taxonomy" id="1629404"/>
    <lineage>
        <taxon>Bacteria</taxon>
        <taxon>Pseudomonadati</taxon>
        <taxon>Pseudomonadota</taxon>
        <taxon>Betaproteobacteria</taxon>
        <taxon>Rhodocyclales</taxon>
        <taxon>Zoogloeaceae</taxon>
        <taxon>Denitromonas</taxon>
    </lineage>
</organism>
<dbReference type="AlphaFoldDB" id="A0A557QLS3"/>
<name>A0A557QLS3_9RHOO</name>
<dbReference type="Gene3D" id="3.90.1690.10">
    <property type="entry name" value="phage-related protein like domain"/>
    <property type="match status" value="1"/>
</dbReference>